<evidence type="ECO:0000259" key="1">
    <source>
        <dbReference type="Pfam" id="PF03033"/>
    </source>
</evidence>
<dbReference type="InterPro" id="IPR004276">
    <property type="entry name" value="GlycoTrans_28_N"/>
</dbReference>
<accession>A0A382A6R7</accession>
<dbReference type="InterPro" id="IPR050426">
    <property type="entry name" value="Glycosyltransferase_28"/>
</dbReference>
<dbReference type="AlphaFoldDB" id="A0A382A6R7"/>
<dbReference type="GO" id="GO:0005975">
    <property type="term" value="P:carbohydrate metabolic process"/>
    <property type="evidence" value="ECO:0007669"/>
    <property type="project" value="InterPro"/>
</dbReference>
<feature type="non-terminal residue" evidence="2">
    <location>
        <position position="193"/>
    </location>
</feature>
<dbReference type="PANTHER" id="PTHR48050">
    <property type="entry name" value="STEROL 3-BETA-GLUCOSYLTRANSFERASE"/>
    <property type="match status" value="1"/>
</dbReference>
<dbReference type="Pfam" id="PF03033">
    <property type="entry name" value="Glyco_transf_28"/>
    <property type="match status" value="1"/>
</dbReference>
<proteinExistence type="predicted"/>
<dbReference type="SUPFAM" id="SSF53756">
    <property type="entry name" value="UDP-Glycosyltransferase/glycogen phosphorylase"/>
    <property type="match status" value="1"/>
</dbReference>
<protein>
    <recommendedName>
        <fullName evidence="1">Glycosyltransferase family 28 N-terminal domain-containing protein</fullName>
    </recommendedName>
</protein>
<sequence length="193" mass="20933">MRALLIPVGSAGDVHPHVGLALGLRARGHDVTVATSPYFRPLIERVGLRLVPLGTVEKYNTLTAHPDLWHHRKGFNVIAGAARESSSELYRVVREHGTGDDTVVIANGLAFAARTAQETLGIRLVTAHLQPSCFQSVHQSPVLHPALTWINAAPRTVKRGLLALTDWVADRTLGGAVNTHRRDLGLPPARRIT</sequence>
<reference evidence="2" key="1">
    <citation type="submission" date="2018-05" db="EMBL/GenBank/DDBJ databases">
        <authorList>
            <person name="Lanie J.A."/>
            <person name="Ng W.-L."/>
            <person name="Kazmierczak K.M."/>
            <person name="Andrzejewski T.M."/>
            <person name="Davidsen T.M."/>
            <person name="Wayne K.J."/>
            <person name="Tettelin H."/>
            <person name="Glass J.I."/>
            <person name="Rusch D."/>
            <person name="Podicherti R."/>
            <person name="Tsui H.-C.T."/>
            <person name="Winkler M.E."/>
        </authorList>
    </citation>
    <scope>NUCLEOTIDE SEQUENCE</scope>
</reference>
<dbReference type="Gene3D" id="3.40.50.2000">
    <property type="entry name" value="Glycogen Phosphorylase B"/>
    <property type="match status" value="1"/>
</dbReference>
<dbReference type="PANTHER" id="PTHR48050:SF13">
    <property type="entry name" value="STEROL 3-BETA-GLUCOSYLTRANSFERASE UGT80A2"/>
    <property type="match status" value="1"/>
</dbReference>
<gene>
    <name evidence="2" type="ORF">METZ01_LOCUS150080</name>
</gene>
<dbReference type="GO" id="GO:0016758">
    <property type="term" value="F:hexosyltransferase activity"/>
    <property type="evidence" value="ECO:0007669"/>
    <property type="project" value="InterPro"/>
</dbReference>
<name>A0A382A6R7_9ZZZZ</name>
<dbReference type="EMBL" id="UINC01024147">
    <property type="protein sequence ID" value="SVA97226.1"/>
    <property type="molecule type" value="Genomic_DNA"/>
</dbReference>
<organism evidence="2">
    <name type="scientific">marine metagenome</name>
    <dbReference type="NCBI Taxonomy" id="408172"/>
    <lineage>
        <taxon>unclassified sequences</taxon>
        <taxon>metagenomes</taxon>
        <taxon>ecological metagenomes</taxon>
    </lineage>
</organism>
<evidence type="ECO:0000313" key="2">
    <source>
        <dbReference type="EMBL" id="SVA97226.1"/>
    </source>
</evidence>
<feature type="domain" description="Glycosyltransferase family 28 N-terminal" evidence="1">
    <location>
        <begin position="5"/>
        <end position="137"/>
    </location>
</feature>